<evidence type="ECO:0000256" key="3">
    <source>
        <dbReference type="ARBA" id="ARBA00022723"/>
    </source>
</evidence>
<name>A0A2C9ZP48_9ACTN</name>
<keyword evidence="6 8" id="KW-0503">Monooxygenase</keyword>
<dbReference type="SUPFAM" id="SSF48264">
    <property type="entry name" value="Cytochrome P450"/>
    <property type="match status" value="1"/>
</dbReference>
<dbReference type="Gene3D" id="1.10.630.10">
    <property type="entry name" value="Cytochrome P450"/>
    <property type="match status" value="1"/>
</dbReference>
<comment type="caution">
    <text evidence="9">The sequence shown here is derived from an EMBL/GenBank/DDBJ whole genome shotgun (WGS) entry which is preliminary data.</text>
</comment>
<comment type="similarity">
    <text evidence="1 8">Belongs to the cytochrome P450 family.</text>
</comment>
<dbReference type="GO" id="GO:0016705">
    <property type="term" value="F:oxidoreductase activity, acting on paired donors, with incorporation or reduction of molecular oxygen"/>
    <property type="evidence" value="ECO:0007669"/>
    <property type="project" value="InterPro"/>
</dbReference>
<dbReference type="InterPro" id="IPR001128">
    <property type="entry name" value="Cyt_P450"/>
</dbReference>
<dbReference type="CDD" id="cd11049">
    <property type="entry name" value="CYP170A1-like"/>
    <property type="match status" value="1"/>
</dbReference>
<comment type="cofactor">
    <cofactor evidence="7">
        <name>heme</name>
        <dbReference type="ChEBI" id="CHEBI:30413"/>
    </cofactor>
</comment>
<dbReference type="InterPro" id="IPR002401">
    <property type="entry name" value="Cyt_P450_E_grp-I"/>
</dbReference>
<accession>A0A2C9ZP48</accession>
<dbReference type="InterPro" id="IPR050196">
    <property type="entry name" value="Cytochrome_P450_Monoox"/>
</dbReference>
<dbReference type="PANTHER" id="PTHR24291">
    <property type="entry name" value="CYTOCHROME P450 FAMILY 4"/>
    <property type="match status" value="1"/>
</dbReference>
<reference evidence="9 10" key="1">
    <citation type="submission" date="2017-05" db="EMBL/GenBank/DDBJ databases">
        <title>Biotechnological potential of actinobacteria isolated from South African environments.</title>
        <authorList>
            <person name="Le Roes-Hill M."/>
            <person name="Prins A."/>
            <person name="Durrell K.A."/>
        </authorList>
    </citation>
    <scope>NUCLEOTIDE SEQUENCE [LARGE SCALE GENOMIC DNA]</scope>
    <source>
        <strain evidence="9 10">HMC13</strain>
    </source>
</reference>
<evidence type="ECO:0000256" key="4">
    <source>
        <dbReference type="ARBA" id="ARBA00023002"/>
    </source>
</evidence>
<keyword evidence="2 7" id="KW-0349">Heme</keyword>
<evidence type="ECO:0000256" key="8">
    <source>
        <dbReference type="RuleBase" id="RU000461"/>
    </source>
</evidence>
<dbReference type="PRINTS" id="PR00385">
    <property type="entry name" value="P450"/>
</dbReference>
<evidence type="ECO:0000256" key="1">
    <source>
        <dbReference type="ARBA" id="ARBA00010617"/>
    </source>
</evidence>
<gene>
    <name evidence="9" type="ORF">CA983_00755</name>
</gene>
<dbReference type="InterPro" id="IPR017972">
    <property type="entry name" value="Cyt_P450_CS"/>
</dbReference>
<dbReference type="InterPro" id="IPR036396">
    <property type="entry name" value="Cyt_P450_sf"/>
</dbReference>
<dbReference type="RefSeq" id="WP_086598899.1">
    <property type="nucleotide sequence ID" value="NZ_NGFN01000002.1"/>
</dbReference>
<evidence type="ECO:0000256" key="7">
    <source>
        <dbReference type="PIRSR" id="PIRSR602401-1"/>
    </source>
</evidence>
<dbReference type="GO" id="GO:0004497">
    <property type="term" value="F:monooxygenase activity"/>
    <property type="evidence" value="ECO:0007669"/>
    <property type="project" value="UniProtKB-KW"/>
</dbReference>
<keyword evidence="3 7" id="KW-0479">Metal-binding</keyword>
<protein>
    <submittedName>
        <fullName evidence="9">Cytochrome P450</fullName>
    </submittedName>
</protein>
<keyword evidence="5 7" id="KW-0408">Iron</keyword>
<proteinExistence type="inferred from homology"/>
<dbReference type="Pfam" id="PF00067">
    <property type="entry name" value="p450"/>
    <property type="match status" value="1"/>
</dbReference>
<evidence type="ECO:0000313" key="9">
    <source>
        <dbReference type="EMBL" id="OUD05081.1"/>
    </source>
</evidence>
<evidence type="ECO:0000313" key="10">
    <source>
        <dbReference type="Proteomes" id="UP000195105"/>
    </source>
</evidence>
<keyword evidence="10" id="KW-1185">Reference proteome</keyword>
<dbReference type="AlphaFoldDB" id="A0A2C9ZP48"/>
<evidence type="ECO:0000256" key="5">
    <source>
        <dbReference type="ARBA" id="ARBA00023004"/>
    </source>
</evidence>
<evidence type="ECO:0000256" key="2">
    <source>
        <dbReference type="ARBA" id="ARBA00022617"/>
    </source>
</evidence>
<dbReference type="GO" id="GO:0005506">
    <property type="term" value="F:iron ion binding"/>
    <property type="evidence" value="ECO:0007669"/>
    <property type="project" value="InterPro"/>
</dbReference>
<dbReference type="Proteomes" id="UP000195105">
    <property type="component" value="Unassembled WGS sequence"/>
</dbReference>
<dbReference type="EMBL" id="NGFN01000002">
    <property type="protein sequence ID" value="OUD05081.1"/>
    <property type="molecule type" value="Genomic_DNA"/>
</dbReference>
<organism evidence="9 10">
    <name type="scientific">Streptomyces swartbergensis</name>
    <dbReference type="NCBI Taxonomy" id="487165"/>
    <lineage>
        <taxon>Bacteria</taxon>
        <taxon>Bacillati</taxon>
        <taxon>Actinomycetota</taxon>
        <taxon>Actinomycetes</taxon>
        <taxon>Kitasatosporales</taxon>
        <taxon>Streptomycetaceae</taxon>
        <taxon>Streptomyces</taxon>
    </lineage>
</organism>
<dbReference type="PRINTS" id="PR00463">
    <property type="entry name" value="EP450I"/>
</dbReference>
<dbReference type="GO" id="GO:0020037">
    <property type="term" value="F:heme binding"/>
    <property type="evidence" value="ECO:0007669"/>
    <property type="project" value="InterPro"/>
</dbReference>
<sequence length="463" mass="51850">MTLSASSTPTAPGALPVIGHGHRLARDPLSFMRSLRDYGPVVRIRIGPTPAYVVTDPALARHVLVTDAAHYIKGGRIFDALRTFFGDGIATIADGDAHLHNRRLLQPMFNRAHIAERTDPMVERVRAMVLSWGEGQERDVHADMNEVTLAAFLVALFGTNLPDRLATEFPQLMPVIMRGTIRRTIQPPWVTRLPLPANRTHERNVRRLRVIVGQAIDHARGSHNADPLPAAPMTSGCPHHAQQGKGLLQALLTAKDPLTPQQLQDEVITLLVGAIETSGTTLAWTLYELSQHHEITARLRKELDTVCGQRPVRHEDLDSLPYTRQVLQEAIRMYGPVWLTTRRTTRAVDLDRHRIPAGADVVWSPYLYQHDPQVFADPDRFDPDRWAPERAKEVRGSFLAFGAGRRQCIGEAFAWTELVITLATILQTWSDFRLTSRAPRQQAVMTVTPDVLTMAYYLQEPGN</sequence>
<evidence type="ECO:0000256" key="6">
    <source>
        <dbReference type="ARBA" id="ARBA00023033"/>
    </source>
</evidence>
<feature type="binding site" description="axial binding residue" evidence="7">
    <location>
        <position position="408"/>
    </location>
    <ligand>
        <name>heme</name>
        <dbReference type="ChEBI" id="CHEBI:30413"/>
    </ligand>
    <ligandPart>
        <name>Fe</name>
        <dbReference type="ChEBI" id="CHEBI:18248"/>
    </ligandPart>
</feature>
<keyword evidence="4 8" id="KW-0560">Oxidoreductase</keyword>
<dbReference type="PANTHER" id="PTHR24291:SF50">
    <property type="entry name" value="BIFUNCTIONAL ALBAFLAVENONE MONOOXYGENASE_TERPENE SYNTHASE"/>
    <property type="match status" value="1"/>
</dbReference>
<dbReference type="PROSITE" id="PS00086">
    <property type="entry name" value="CYTOCHROME_P450"/>
    <property type="match status" value="1"/>
</dbReference>